<protein>
    <recommendedName>
        <fullName evidence="3">RedB protein</fullName>
    </recommendedName>
</protein>
<dbReference type="OrthoDB" id="1495450at2"/>
<name>A0A5C6EMN8_9BACT</name>
<comment type="caution">
    <text evidence="1">The sequence shown here is derived from an EMBL/GenBank/DDBJ whole genome shotgun (WGS) entry which is preliminary data.</text>
</comment>
<evidence type="ECO:0000313" key="1">
    <source>
        <dbReference type="EMBL" id="TWU49775.1"/>
    </source>
</evidence>
<proteinExistence type="predicted"/>
<organism evidence="1 2">
    <name type="scientific">Rubripirellula reticaptiva</name>
    <dbReference type="NCBI Taxonomy" id="2528013"/>
    <lineage>
        <taxon>Bacteria</taxon>
        <taxon>Pseudomonadati</taxon>
        <taxon>Planctomycetota</taxon>
        <taxon>Planctomycetia</taxon>
        <taxon>Pirellulales</taxon>
        <taxon>Pirellulaceae</taxon>
        <taxon>Rubripirellula</taxon>
    </lineage>
</organism>
<keyword evidence="2" id="KW-1185">Reference proteome</keyword>
<dbReference type="SUPFAM" id="SSF52833">
    <property type="entry name" value="Thioredoxin-like"/>
    <property type="match status" value="1"/>
</dbReference>
<reference evidence="1 2" key="1">
    <citation type="submission" date="2019-02" db="EMBL/GenBank/DDBJ databases">
        <title>Deep-cultivation of Planctomycetes and their phenomic and genomic characterization uncovers novel biology.</title>
        <authorList>
            <person name="Wiegand S."/>
            <person name="Jogler M."/>
            <person name="Boedeker C."/>
            <person name="Pinto D."/>
            <person name="Vollmers J."/>
            <person name="Rivas-Marin E."/>
            <person name="Kohn T."/>
            <person name="Peeters S.H."/>
            <person name="Heuer A."/>
            <person name="Rast P."/>
            <person name="Oberbeckmann S."/>
            <person name="Bunk B."/>
            <person name="Jeske O."/>
            <person name="Meyerdierks A."/>
            <person name="Storesund J.E."/>
            <person name="Kallscheuer N."/>
            <person name="Luecker S."/>
            <person name="Lage O.M."/>
            <person name="Pohl T."/>
            <person name="Merkel B.J."/>
            <person name="Hornburger P."/>
            <person name="Mueller R.-W."/>
            <person name="Bruemmer F."/>
            <person name="Labrenz M."/>
            <person name="Spormann A.M."/>
            <person name="Op Den Camp H."/>
            <person name="Overmann J."/>
            <person name="Amann R."/>
            <person name="Jetten M.S.M."/>
            <person name="Mascher T."/>
            <person name="Medema M.H."/>
            <person name="Devos D.P."/>
            <person name="Kaster A.-K."/>
            <person name="Ovreas L."/>
            <person name="Rohde M."/>
            <person name="Galperin M.Y."/>
            <person name="Jogler C."/>
        </authorList>
    </citation>
    <scope>NUCLEOTIDE SEQUENCE [LARGE SCALE GENOMIC DNA]</scope>
    <source>
        <strain evidence="1 2">Poly59</strain>
    </source>
</reference>
<dbReference type="Proteomes" id="UP000317977">
    <property type="component" value="Unassembled WGS sequence"/>
</dbReference>
<accession>A0A5C6EMN8</accession>
<sequence>MFFSIRYFLLVLWCLATGAGFVAIERYAHTPAQLNHQIDRWPASSHLQTAHGKPTLVMFAHPHCPCTRASMNELSRILSQCEGQVTASVVFLEFESIDKPVKQSGLWRQAMAIPHLHVAVDHQQIISRLFQARSSGETFLFQANGNLSYHGGITLSRGHEGDNTGHDAIVSILTKGTSHRSMGPVYGCSLSSPRTEE</sequence>
<dbReference type="InterPro" id="IPR036249">
    <property type="entry name" value="Thioredoxin-like_sf"/>
</dbReference>
<dbReference type="RefSeq" id="WP_146535972.1">
    <property type="nucleotide sequence ID" value="NZ_SJPX01000004.1"/>
</dbReference>
<dbReference type="AlphaFoldDB" id="A0A5C6EMN8"/>
<evidence type="ECO:0008006" key="3">
    <source>
        <dbReference type="Google" id="ProtNLM"/>
    </source>
</evidence>
<dbReference type="EMBL" id="SJPX01000004">
    <property type="protein sequence ID" value="TWU49775.1"/>
    <property type="molecule type" value="Genomic_DNA"/>
</dbReference>
<gene>
    <name evidence="1" type="ORF">Poly59_44000</name>
</gene>
<dbReference type="Gene3D" id="3.40.30.10">
    <property type="entry name" value="Glutaredoxin"/>
    <property type="match status" value="1"/>
</dbReference>
<evidence type="ECO:0000313" key="2">
    <source>
        <dbReference type="Proteomes" id="UP000317977"/>
    </source>
</evidence>